<dbReference type="NCBIfam" id="NF045720">
    <property type="entry name" value="rubredox_RCKP"/>
    <property type="match status" value="1"/>
</dbReference>
<dbReference type="EMBL" id="LAZR01020057">
    <property type="protein sequence ID" value="KKL90257.1"/>
    <property type="molecule type" value="Genomic_DNA"/>
</dbReference>
<dbReference type="InterPro" id="IPR054685">
    <property type="entry name" value="Rubredox_RCKP"/>
</dbReference>
<sequence>MAVFKCSSCGETKEGRCKPRKCPACGKEGTMQKQG</sequence>
<name>A0A0F9IT80_9ZZZZ</name>
<gene>
    <name evidence="1" type="ORF">LCGC14_1906520</name>
</gene>
<protein>
    <recommendedName>
        <fullName evidence="2">Rubredoxin-like domain-containing protein</fullName>
    </recommendedName>
</protein>
<dbReference type="SUPFAM" id="SSF57802">
    <property type="entry name" value="Rubredoxin-like"/>
    <property type="match status" value="1"/>
</dbReference>
<evidence type="ECO:0008006" key="2">
    <source>
        <dbReference type="Google" id="ProtNLM"/>
    </source>
</evidence>
<accession>A0A0F9IT80</accession>
<dbReference type="AlphaFoldDB" id="A0A0F9IT80"/>
<reference evidence="1" key="1">
    <citation type="journal article" date="2015" name="Nature">
        <title>Complex archaea that bridge the gap between prokaryotes and eukaryotes.</title>
        <authorList>
            <person name="Spang A."/>
            <person name="Saw J.H."/>
            <person name="Jorgensen S.L."/>
            <person name="Zaremba-Niedzwiedzka K."/>
            <person name="Martijn J."/>
            <person name="Lind A.E."/>
            <person name="van Eijk R."/>
            <person name="Schleper C."/>
            <person name="Guy L."/>
            <person name="Ettema T.J."/>
        </authorList>
    </citation>
    <scope>NUCLEOTIDE SEQUENCE</scope>
</reference>
<evidence type="ECO:0000313" key="1">
    <source>
        <dbReference type="EMBL" id="KKL90257.1"/>
    </source>
</evidence>
<comment type="caution">
    <text evidence="1">The sequence shown here is derived from an EMBL/GenBank/DDBJ whole genome shotgun (WGS) entry which is preliminary data.</text>
</comment>
<organism evidence="1">
    <name type="scientific">marine sediment metagenome</name>
    <dbReference type="NCBI Taxonomy" id="412755"/>
    <lineage>
        <taxon>unclassified sequences</taxon>
        <taxon>metagenomes</taxon>
        <taxon>ecological metagenomes</taxon>
    </lineage>
</organism>
<dbReference type="Gene3D" id="2.20.28.10">
    <property type="match status" value="1"/>
</dbReference>
<proteinExistence type="predicted"/>